<dbReference type="PANTHER" id="PTHR34385:SF1">
    <property type="entry name" value="PEPTIDOGLYCAN L-ALANYL-D-GLUTAMATE ENDOPEPTIDASE CWLK"/>
    <property type="match status" value="1"/>
</dbReference>
<dbReference type="InterPro" id="IPR058193">
    <property type="entry name" value="VanY/YodJ_core_dom"/>
</dbReference>
<gene>
    <name evidence="2" type="ORF">VVD49_20635</name>
</gene>
<dbReference type="Gene3D" id="3.30.1380.10">
    <property type="match status" value="1"/>
</dbReference>
<accession>A0ABU6KAV7</accession>
<name>A0ABU6KAV7_9RHOO</name>
<evidence type="ECO:0000313" key="3">
    <source>
        <dbReference type="Proteomes" id="UP001331561"/>
    </source>
</evidence>
<organism evidence="2 3">
    <name type="scientific">Uliginosibacterium silvisoli</name>
    <dbReference type="NCBI Taxonomy" id="3114758"/>
    <lineage>
        <taxon>Bacteria</taxon>
        <taxon>Pseudomonadati</taxon>
        <taxon>Pseudomonadota</taxon>
        <taxon>Betaproteobacteria</taxon>
        <taxon>Rhodocyclales</taxon>
        <taxon>Zoogloeaceae</taxon>
        <taxon>Uliginosibacterium</taxon>
    </lineage>
</organism>
<dbReference type="InterPro" id="IPR052179">
    <property type="entry name" value="DD-CPase-like"/>
</dbReference>
<evidence type="ECO:0000313" key="2">
    <source>
        <dbReference type="EMBL" id="MEC5388153.1"/>
    </source>
</evidence>
<protein>
    <submittedName>
        <fullName evidence="2">M15 family metallopeptidase</fullName>
    </submittedName>
</protein>
<dbReference type="PANTHER" id="PTHR34385">
    <property type="entry name" value="D-ALANYL-D-ALANINE CARBOXYPEPTIDASE"/>
    <property type="match status" value="1"/>
</dbReference>
<reference evidence="2 3" key="1">
    <citation type="submission" date="2024-01" db="EMBL/GenBank/DDBJ databases">
        <title>Uliginosibacterium soil sp. nov.</title>
        <authorList>
            <person name="Lv Y."/>
        </authorList>
    </citation>
    <scope>NUCLEOTIDE SEQUENCE [LARGE SCALE GENOMIC DNA]</scope>
    <source>
        <strain evidence="2 3">H3</strain>
    </source>
</reference>
<dbReference type="Pfam" id="PF02557">
    <property type="entry name" value="VanY"/>
    <property type="match status" value="1"/>
</dbReference>
<dbReference type="InterPro" id="IPR003709">
    <property type="entry name" value="VanY-like_core_dom"/>
</dbReference>
<dbReference type="RefSeq" id="WP_327601129.1">
    <property type="nucleotide sequence ID" value="NZ_JAYXHS010000005.1"/>
</dbReference>
<dbReference type="SUPFAM" id="SSF55166">
    <property type="entry name" value="Hedgehog/DD-peptidase"/>
    <property type="match status" value="1"/>
</dbReference>
<feature type="domain" description="D-alanyl-D-alanine carboxypeptidase-like core" evidence="1">
    <location>
        <begin position="49"/>
        <end position="174"/>
    </location>
</feature>
<evidence type="ECO:0000259" key="1">
    <source>
        <dbReference type="Pfam" id="PF02557"/>
    </source>
</evidence>
<sequence length="176" mass="19359">MPIAIPSHLAAIIHELGIAEELLVARGLSVFEEAEALELAELGEDGRRHLLAPHATTAWVSMKEAAFQEGILLSIVSAFRSIARQTEIVRYKLAAGSTIDEVMSVCAAPGFSEHHTGRAVDITTPGTAALEIEFDQTPAFAWLTRNAQRFGFHLSYPPGNSKGYQYEPWHWCFHCT</sequence>
<dbReference type="InterPro" id="IPR009045">
    <property type="entry name" value="Zn_M74/Hedgehog-like"/>
</dbReference>
<comment type="caution">
    <text evidence="2">The sequence shown here is derived from an EMBL/GenBank/DDBJ whole genome shotgun (WGS) entry which is preliminary data.</text>
</comment>
<dbReference type="CDD" id="cd14852">
    <property type="entry name" value="LD-carboxypeptidase"/>
    <property type="match status" value="1"/>
</dbReference>
<dbReference type="EMBL" id="JAYXHS010000005">
    <property type="protein sequence ID" value="MEC5388153.1"/>
    <property type="molecule type" value="Genomic_DNA"/>
</dbReference>
<keyword evidence="3" id="KW-1185">Reference proteome</keyword>
<proteinExistence type="predicted"/>
<dbReference type="Proteomes" id="UP001331561">
    <property type="component" value="Unassembled WGS sequence"/>
</dbReference>